<dbReference type="Proteomes" id="UP000295680">
    <property type="component" value="Unassembled WGS sequence"/>
</dbReference>
<keyword evidence="2" id="KW-1185">Reference proteome</keyword>
<name>A0A4V2S7N4_9PSEU</name>
<reference evidence="1 2" key="1">
    <citation type="submission" date="2019-03" db="EMBL/GenBank/DDBJ databases">
        <title>Genomic Encyclopedia of Type Strains, Phase IV (KMG-IV): sequencing the most valuable type-strain genomes for metagenomic binning, comparative biology and taxonomic classification.</title>
        <authorList>
            <person name="Goeker M."/>
        </authorList>
    </citation>
    <scope>NUCLEOTIDE SEQUENCE [LARGE SCALE GENOMIC DNA]</scope>
    <source>
        <strain evidence="1 2">DSM 45934</strain>
    </source>
</reference>
<sequence>MLGDVVLGTILLIVILSRRSYHASGPLVIDADGIRWNTGGHDRGIRWDSVQRVRLTGSGIGARIIVWYQPGITPPKPTRRGPYDSYVLLQPAALFGRGPYQPVNEHVRQALAAFAGDKYTQ</sequence>
<proteinExistence type="predicted"/>
<comment type="caution">
    <text evidence="1">The sequence shown here is derived from an EMBL/GenBank/DDBJ whole genome shotgun (WGS) entry which is preliminary data.</text>
</comment>
<evidence type="ECO:0000313" key="1">
    <source>
        <dbReference type="EMBL" id="TCO60750.1"/>
    </source>
</evidence>
<protein>
    <submittedName>
        <fullName evidence="1">Uncharacterized protein</fullName>
    </submittedName>
</protein>
<dbReference type="EMBL" id="SLWS01000003">
    <property type="protein sequence ID" value="TCO60750.1"/>
    <property type="molecule type" value="Genomic_DNA"/>
</dbReference>
<accession>A0A4V2S7N4</accession>
<evidence type="ECO:0000313" key="2">
    <source>
        <dbReference type="Proteomes" id="UP000295680"/>
    </source>
</evidence>
<organism evidence="1 2">
    <name type="scientific">Actinocrispum wychmicini</name>
    <dbReference type="NCBI Taxonomy" id="1213861"/>
    <lineage>
        <taxon>Bacteria</taxon>
        <taxon>Bacillati</taxon>
        <taxon>Actinomycetota</taxon>
        <taxon>Actinomycetes</taxon>
        <taxon>Pseudonocardiales</taxon>
        <taxon>Pseudonocardiaceae</taxon>
        <taxon>Actinocrispum</taxon>
    </lineage>
</organism>
<gene>
    <name evidence="1" type="ORF">EV192_103325</name>
</gene>
<dbReference type="AlphaFoldDB" id="A0A4V2S7N4"/>